<comment type="caution">
    <text evidence="7">The sequence shown here is derived from an EMBL/GenBank/DDBJ whole genome shotgun (WGS) entry which is preliminary data.</text>
</comment>
<feature type="domain" description="Lipid-binding serum glycoprotein C-terminal" evidence="6">
    <location>
        <begin position="462"/>
        <end position="748"/>
    </location>
</feature>
<dbReference type="Pfam" id="PF02886">
    <property type="entry name" value="LBP_BPI_CETP_C"/>
    <property type="match status" value="2"/>
</dbReference>
<evidence type="ECO:0000259" key="6">
    <source>
        <dbReference type="SMART" id="SM00329"/>
    </source>
</evidence>
<dbReference type="InterPro" id="IPR017942">
    <property type="entry name" value="Lipid-bd_serum_glycop_N"/>
</dbReference>
<dbReference type="GO" id="GO:0005615">
    <property type="term" value="C:extracellular space"/>
    <property type="evidence" value="ECO:0007669"/>
    <property type="project" value="TreeGrafter"/>
</dbReference>
<dbReference type="GO" id="GO:0008289">
    <property type="term" value="F:lipid binding"/>
    <property type="evidence" value="ECO:0007669"/>
    <property type="project" value="InterPro"/>
</dbReference>
<feature type="compositionally biased region" description="Polar residues" evidence="3">
    <location>
        <begin position="24"/>
        <end position="38"/>
    </location>
</feature>
<dbReference type="Proteomes" id="UP000835052">
    <property type="component" value="Unassembled WGS sequence"/>
</dbReference>
<dbReference type="AlphaFoldDB" id="A0A8S1HT43"/>
<evidence type="ECO:0000256" key="4">
    <source>
        <dbReference type="SAM" id="SignalP"/>
    </source>
</evidence>
<protein>
    <recommendedName>
        <fullName evidence="9">Lipid-binding serum glycoprotein C-terminal domain-containing protein</fullName>
    </recommendedName>
</protein>
<name>A0A8S1HT43_9PELO</name>
<feature type="chain" id="PRO_5035899967" description="Lipid-binding serum glycoprotein C-terminal domain-containing protein" evidence="4">
    <location>
        <begin position="16"/>
        <end position="773"/>
    </location>
</feature>
<dbReference type="SMART" id="SM00329">
    <property type="entry name" value="BPI2"/>
    <property type="match status" value="1"/>
</dbReference>
<evidence type="ECO:0000313" key="7">
    <source>
        <dbReference type="EMBL" id="CAD6198993.1"/>
    </source>
</evidence>
<dbReference type="SUPFAM" id="SSF55394">
    <property type="entry name" value="Bactericidal permeability-increasing protein, BPI"/>
    <property type="match status" value="2"/>
</dbReference>
<feature type="signal peptide" evidence="4">
    <location>
        <begin position="1"/>
        <end position="15"/>
    </location>
</feature>
<dbReference type="InterPro" id="IPR032942">
    <property type="entry name" value="BPI/LBP/Plunc"/>
</dbReference>
<evidence type="ECO:0000256" key="2">
    <source>
        <dbReference type="ARBA" id="ARBA00023157"/>
    </source>
</evidence>
<dbReference type="Pfam" id="PF01273">
    <property type="entry name" value="LBP_BPI_CETP"/>
    <property type="match status" value="1"/>
</dbReference>
<dbReference type="InterPro" id="IPR001124">
    <property type="entry name" value="Lipid-bd_serum_glycop_C"/>
</dbReference>
<keyword evidence="8" id="KW-1185">Reference proteome</keyword>
<evidence type="ECO:0008006" key="9">
    <source>
        <dbReference type="Google" id="ProtNLM"/>
    </source>
</evidence>
<keyword evidence="2" id="KW-1015">Disulfide bond</keyword>
<proteinExistence type="inferred from homology"/>
<dbReference type="PANTHER" id="PTHR10504">
    <property type="entry name" value="BACTERICIDAL PERMEABILITY-INCREASING BPI PROTEIN-RELATED"/>
    <property type="match status" value="1"/>
</dbReference>
<sequence>MWATILIAVCAVAYAQKTGVEIGTSPTSGNSNEQSFNPALQGGSRENPGIKARINRKGFDEASHLLGSVLNQQIQNTPIPTISECVPAVSGCLQIYNLYVSRYRCPQKISVHPAPPNRLVLEVKNVDLGVTGNLGGQVTILAPIGLYGVVQLNAFQSSIKVELGIERSANGGPALRVVNCHVRIGYADVYVENGGFISQIVNGNFRDPIIRKVKKMAPKQLCGAIPRLIDDKVNSKLSELPRDVEVSKMLELFGGALGLGMDGGKNECSKVCEKISEQQKFIAARSPVTQQKSVVRASGFNQNLPRNAAPLPKIRDYRAIQHQVPASPQRVIFAHSSRAKRAAVAQKLYLNKLEKVAPKIPKSAHGIPQLKRSPMKSSSSHVRVARQKEECDKCKEKNPASILEQFGIKLETDKLKDLSLGVEVKNAYASNNDFVIELDGGFKTKGQADTPFGAFPLQFPSPSDNHMVELLVSDYTVNSLFYQLHNKKFLTFKIGSDTPKIGELLKTTCSDDDDELEPTEVELDDKENRRHRRFSMSSTSKLKLKREVELIRPQRAVNASKPMVATISKKQKRDSRTRRQDDTSGLADLGICFGDILPAIREKYPDKKIAIEIHTTRAPSIILSSSQGGSATLDLAADADIYIDGTDNRVGTLSIAATVELVVKLENEKLTGKAEIKTIKLKDSRQTLGLPQDALDNLANLGKELLQKVANDGLKKGLPFKLPKDLPLPIGIEHPDLKIVEHGLYIAADLQLSSSKLSSLIGVEDTGNNICQQ</sequence>
<feature type="region of interest" description="Disordered" evidence="3">
    <location>
        <begin position="23"/>
        <end position="47"/>
    </location>
</feature>
<dbReference type="InterPro" id="IPR017943">
    <property type="entry name" value="Bactericidal_perm-incr_a/b_dom"/>
</dbReference>
<dbReference type="SMART" id="SM00328">
    <property type="entry name" value="BPI1"/>
    <property type="match status" value="1"/>
</dbReference>
<dbReference type="PANTHER" id="PTHR10504:SF144">
    <property type="entry name" value="BPI1 DOMAIN-CONTAINING PROTEIN"/>
    <property type="match status" value="1"/>
</dbReference>
<comment type="similarity">
    <text evidence="1">Belongs to the BPI/LBP/Plunc superfamily. BPI/LBP family.</text>
</comment>
<evidence type="ECO:0000313" key="8">
    <source>
        <dbReference type="Proteomes" id="UP000835052"/>
    </source>
</evidence>
<feature type="domain" description="Lipid-binding serum glycoprotein N-terminal" evidence="5">
    <location>
        <begin position="53"/>
        <end position="282"/>
    </location>
</feature>
<gene>
    <name evidence="7" type="ORF">CAUJ_LOCUS14898</name>
</gene>
<dbReference type="Gene3D" id="3.15.10.10">
    <property type="entry name" value="Bactericidal permeability-increasing protein, domain 1"/>
    <property type="match status" value="1"/>
</dbReference>
<evidence type="ECO:0000259" key="5">
    <source>
        <dbReference type="SMART" id="SM00328"/>
    </source>
</evidence>
<organism evidence="7 8">
    <name type="scientific">Caenorhabditis auriculariae</name>
    <dbReference type="NCBI Taxonomy" id="2777116"/>
    <lineage>
        <taxon>Eukaryota</taxon>
        <taxon>Metazoa</taxon>
        <taxon>Ecdysozoa</taxon>
        <taxon>Nematoda</taxon>
        <taxon>Chromadorea</taxon>
        <taxon>Rhabditida</taxon>
        <taxon>Rhabditina</taxon>
        <taxon>Rhabditomorpha</taxon>
        <taxon>Rhabditoidea</taxon>
        <taxon>Rhabditidae</taxon>
        <taxon>Peloderinae</taxon>
        <taxon>Caenorhabditis</taxon>
    </lineage>
</organism>
<dbReference type="Gene3D" id="3.15.20.10">
    <property type="entry name" value="Bactericidal permeability-increasing protein, domain 2"/>
    <property type="match status" value="1"/>
</dbReference>
<evidence type="ECO:0000256" key="1">
    <source>
        <dbReference type="ARBA" id="ARBA00007292"/>
    </source>
</evidence>
<reference evidence="7" key="1">
    <citation type="submission" date="2020-10" db="EMBL/GenBank/DDBJ databases">
        <authorList>
            <person name="Kikuchi T."/>
        </authorList>
    </citation>
    <scope>NUCLEOTIDE SEQUENCE</scope>
    <source>
        <strain evidence="7">NKZ352</strain>
    </source>
</reference>
<accession>A0A8S1HT43</accession>
<evidence type="ECO:0000256" key="3">
    <source>
        <dbReference type="SAM" id="MobiDB-lite"/>
    </source>
</evidence>
<dbReference type="OrthoDB" id="5874601at2759"/>
<keyword evidence="4" id="KW-0732">Signal</keyword>
<dbReference type="EMBL" id="CAJGYM010000148">
    <property type="protein sequence ID" value="CAD6198993.1"/>
    <property type="molecule type" value="Genomic_DNA"/>
</dbReference>